<evidence type="ECO:0000313" key="2">
    <source>
        <dbReference type="EMBL" id="CEK42312.1"/>
    </source>
</evidence>
<gene>
    <name evidence="2" type="ORF">PQBR57_0359</name>
</gene>
<proteinExistence type="predicted"/>
<accession>A0A0G4E5R6</accession>
<reference evidence="2" key="2">
    <citation type="submission" date="2015-06" db="EMBL/GenBank/DDBJ databases">
        <title>Environmentally co-occuring mercury resistance plasmids are genetically and phenotypically diverse and confer variable context-dependent fitness effects.</title>
        <authorList>
            <person name="Hall J.P.J."/>
            <person name="Harrison E."/>
            <person name="Lilley A.K."/>
            <person name="Paterson S."/>
            <person name="Spiers A.J."/>
            <person name="Brockhurst M.A."/>
        </authorList>
    </citation>
    <scope>NUCLEOTIDE SEQUENCE [LARGE SCALE GENOMIC DNA]</scope>
    <source>
        <strain evidence="2">SBW25</strain>
        <plasmid evidence="2">pQBR57</plasmid>
    </source>
</reference>
<organism evidence="2">
    <name type="scientific">Pseudomonas fluorescens (strain SBW25)</name>
    <dbReference type="NCBI Taxonomy" id="216595"/>
    <lineage>
        <taxon>Bacteria</taxon>
        <taxon>Pseudomonadati</taxon>
        <taxon>Pseudomonadota</taxon>
        <taxon>Gammaproteobacteria</taxon>
        <taxon>Pseudomonadales</taxon>
        <taxon>Pseudomonadaceae</taxon>
        <taxon>Pseudomonas</taxon>
    </lineage>
</organism>
<reference evidence="2" key="1">
    <citation type="submission" date="2014-12" db="EMBL/GenBank/DDBJ databases">
        <authorList>
            <person name="Hall J."/>
        </authorList>
    </citation>
    <scope>NUCLEOTIDE SEQUENCE [LARGE SCALE GENOMIC DNA]</scope>
    <source>
        <strain evidence="2">SBW25</strain>
        <plasmid evidence="2">pQBR57</plasmid>
    </source>
</reference>
<protein>
    <submittedName>
        <fullName evidence="2">Uncharacterized protein</fullName>
    </submittedName>
</protein>
<dbReference type="EMBL" id="LN713926">
    <property type="protein sequence ID" value="CEK42312.1"/>
    <property type="molecule type" value="Genomic_DNA"/>
</dbReference>
<dbReference type="RefSeq" id="WP_192963471.1">
    <property type="nucleotide sequence ID" value="NZ_LN713926.1"/>
</dbReference>
<sequence length="95" mass="10752">MAKTLREAMPREFGGGEHAEDRAQKFAGVEVLKEFKSTKPSERWPGKHKNVFSWVALANGYAVGWNESPGRGWSLPVVQYRPDKVAPPQKRMREA</sequence>
<keyword evidence="2" id="KW-0614">Plasmid</keyword>
<evidence type="ECO:0000256" key="1">
    <source>
        <dbReference type="SAM" id="MobiDB-lite"/>
    </source>
</evidence>
<dbReference type="AlphaFoldDB" id="A0A0G4E5R6"/>
<geneLocation type="plasmid" evidence="2">
    <name>pQBR57</name>
</geneLocation>
<name>A0A0G4E5R6_PSEFS</name>
<feature type="region of interest" description="Disordered" evidence="1">
    <location>
        <begin position="1"/>
        <end position="20"/>
    </location>
</feature>